<evidence type="ECO:0000313" key="3">
    <source>
        <dbReference type="Proteomes" id="UP000190285"/>
    </source>
</evidence>
<sequence length="279" mass="31218">MGIKIITDSVADIPKEIVNKLGIKVLPLTVNFEDGSFKDGIDITKEEFYEKLSRCKKLPTTSQISPGDFIEVFRPLVDDGDYIIAILMSSKLSGTYNSAIAAKDYLKGKNITIIDSKLVTFPQGLLVVEAARMVLKGYGETEIIDKVLYMRENMKCKFIIDDIEYLKKGGRLTPSQALIGKLLNIKPILTMNNGSLIYEDKVRGKKKAIKWVINWIRKNNYNLKETTVGLFHSDNYEFLMDLREEVVKNNDINEIIESKTGAVVGTHAGPGCIAIAFVT</sequence>
<dbReference type="EMBL" id="FUZT01000007">
    <property type="protein sequence ID" value="SKC75545.1"/>
    <property type="molecule type" value="Genomic_DNA"/>
</dbReference>
<keyword evidence="3" id="KW-1185">Reference proteome</keyword>
<dbReference type="OrthoDB" id="9780216at2"/>
<name>A0A1T5LID1_9FIRM</name>
<dbReference type="InterPro" id="IPR003797">
    <property type="entry name" value="DegV"/>
</dbReference>
<dbReference type="RefSeq" id="WP_079492509.1">
    <property type="nucleotide sequence ID" value="NZ_FUZT01000007.1"/>
</dbReference>
<accession>A0A1T5LID1</accession>
<dbReference type="GO" id="GO:0008289">
    <property type="term" value="F:lipid binding"/>
    <property type="evidence" value="ECO:0007669"/>
    <property type="project" value="UniProtKB-KW"/>
</dbReference>
<gene>
    <name evidence="2" type="ORF">SAMN02194393_02873</name>
</gene>
<dbReference type="SUPFAM" id="SSF82549">
    <property type="entry name" value="DAK1/DegV-like"/>
    <property type="match status" value="1"/>
</dbReference>
<dbReference type="PROSITE" id="PS51482">
    <property type="entry name" value="DEGV"/>
    <property type="match status" value="1"/>
</dbReference>
<keyword evidence="1" id="KW-0446">Lipid-binding</keyword>
<evidence type="ECO:0000313" key="2">
    <source>
        <dbReference type="EMBL" id="SKC75545.1"/>
    </source>
</evidence>
<dbReference type="InterPro" id="IPR050270">
    <property type="entry name" value="DegV_domain_contain"/>
</dbReference>
<dbReference type="PANTHER" id="PTHR33434:SF2">
    <property type="entry name" value="FATTY ACID-BINDING PROTEIN TM_1468"/>
    <property type="match status" value="1"/>
</dbReference>
<dbReference type="PANTHER" id="PTHR33434">
    <property type="entry name" value="DEGV DOMAIN-CONTAINING PROTEIN DR_1986-RELATED"/>
    <property type="match status" value="1"/>
</dbReference>
<dbReference type="Proteomes" id="UP000190285">
    <property type="component" value="Unassembled WGS sequence"/>
</dbReference>
<proteinExistence type="predicted"/>
<dbReference type="AlphaFoldDB" id="A0A1T5LID1"/>
<dbReference type="STRING" id="36842.SAMN02194393_02873"/>
<dbReference type="NCBIfam" id="TIGR00762">
    <property type="entry name" value="DegV"/>
    <property type="match status" value="1"/>
</dbReference>
<reference evidence="3" key="1">
    <citation type="submission" date="2017-02" db="EMBL/GenBank/DDBJ databases">
        <authorList>
            <person name="Varghese N."/>
            <person name="Submissions S."/>
        </authorList>
    </citation>
    <scope>NUCLEOTIDE SEQUENCE [LARGE SCALE GENOMIC DNA]</scope>
    <source>
        <strain evidence="3">M1</strain>
    </source>
</reference>
<dbReference type="Gene3D" id="3.30.1180.10">
    <property type="match status" value="1"/>
</dbReference>
<protein>
    <submittedName>
        <fullName evidence="2">EDD domain protein, DegV family</fullName>
    </submittedName>
</protein>
<organism evidence="2 3">
    <name type="scientific">Maledivibacter halophilus</name>
    <dbReference type="NCBI Taxonomy" id="36842"/>
    <lineage>
        <taxon>Bacteria</taxon>
        <taxon>Bacillati</taxon>
        <taxon>Bacillota</taxon>
        <taxon>Clostridia</taxon>
        <taxon>Peptostreptococcales</taxon>
        <taxon>Caminicellaceae</taxon>
        <taxon>Maledivibacter</taxon>
    </lineage>
</organism>
<evidence type="ECO:0000256" key="1">
    <source>
        <dbReference type="ARBA" id="ARBA00023121"/>
    </source>
</evidence>
<dbReference type="Gene3D" id="3.40.50.10170">
    <property type="match status" value="1"/>
</dbReference>
<dbReference type="InterPro" id="IPR043168">
    <property type="entry name" value="DegV_C"/>
</dbReference>
<dbReference type="Pfam" id="PF02645">
    <property type="entry name" value="DegV"/>
    <property type="match status" value="1"/>
</dbReference>